<evidence type="ECO:0000256" key="4">
    <source>
        <dbReference type="ARBA" id="ARBA00022763"/>
    </source>
</evidence>
<dbReference type="Proteomes" id="UP000187209">
    <property type="component" value="Unassembled WGS sequence"/>
</dbReference>
<keyword evidence="10" id="KW-0413">Isomerase</keyword>
<feature type="compositionally biased region" description="Low complexity" evidence="15">
    <location>
        <begin position="684"/>
        <end position="694"/>
    </location>
</feature>
<dbReference type="PANTHER" id="PTHR11274:SF0">
    <property type="entry name" value="GENERAL TRANSCRIPTION AND DNA REPAIR FACTOR IIH HELICASE SUBUNIT XPB"/>
    <property type="match status" value="1"/>
</dbReference>
<dbReference type="InterPro" id="IPR014001">
    <property type="entry name" value="Helicase_ATP-bd"/>
</dbReference>
<dbReference type="Gene3D" id="3.40.50.300">
    <property type="entry name" value="P-loop containing nucleotide triphosphate hydrolases"/>
    <property type="match status" value="2"/>
</dbReference>
<organism evidence="18 19">
    <name type="scientific">Stentor coeruleus</name>
    <dbReference type="NCBI Taxonomy" id="5963"/>
    <lineage>
        <taxon>Eukaryota</taxon>
        <taxon>Sar</taxon>
        <taxon>Alveolata</taxon>
        <taxon>Ciliophora</taxon>
        <taxon>Postciliodesmatophora</taxon>
        <taxon>Heterotrichea</taxon>
        <taxon>Heterotrichida</taxon>
        <taxon>Stentoridae</taxon>
        <taxon>Stentor</taxon>
    </lineage>
</organism>
<keyword evidence="4" id="KW-0227">DNA damage</keyword>
<evidence type="ECO:0000256" key="3">
    <source>
        <dbReference type="ARBA" id="ARBA00022741"/>
    </source>
</evidence>
<dbReference type="GO" id="GO:0005524">
    <property type="term" value="F:ATP binding"/>
    <property type="evidence" value="ECO:0007669"/>
    <property type="project" value="UniProtKB-KW"/>
</dbReference>
<evidence type="ECO:0000259" key="17">
    <source>
        <dbReference type="PROSITE" id="PS51194"/>
    </source>
</evidence>
<sequence length="717" mass="82472">MEDRLPAKRRIRSPPESISKYFDFDFSNFKLKENHQELPLWICSNGHIFLETSAPSYLQITDFLIAIAEPISRPEHIHEYILTRYSLYAAVSVKLETEDIVSTLQRYSKTLEIPSSVIDFININTAQYGKAKLVLKQNRYFIESPYENVISDLLNIESVRKGKEAASDVNMEIQESHVEDVKEEMIRIMDGENPEDIEKVESCCVANEYIPQIRQDCHKENFPLIEEYDFIKDDKSPRLEIDLKPSTHIRSYQEKSLSKMFSNGRARSGVIVLPCGSGKTLVGITAICTVKKRAVILCTSGVAVDQWKRQLEMWSTIDPALIACFTSQNKDCTIDVAKACVVISTYSMMGYGGKRSAESASVYEKISRVDWGLLVMDEVQVVPADMFRRVIFDVKSHCKLGLTATLVREDNRIEDLNFLIGPKLYEANWLDMQAQGFIAKVQCIEVWCPMTAEFFQEYLNAKPRKKLLLYVANPNKLMTCQYLVKKHEAMGDKIIIFSDNLYIMELYSQHLKLPMIKGNVGHSERSRILFNFENTNACNTILISKVGDNSIDLPGANVIIQISSHFGSRRQEAQRLGRILRPKINSMDNDFNAYFYSLVSQDTQEMWYADKRQQFLIDQGYAYKVVSLTEEIQRQNDLMFYKKEDQKTLLEKLLQARDMDDDIQVDPDDITPEAMSKKSADAFSSNTSTTTSRSYQIQAHSRNRLFADRYKKFKKNK</sequence>
<feature type="domain" description="Helicase ATP-binding" evidence="16">
    <location>
        <begin position="260"/>
        <end position="424"/>
    </location>
</feature>
<dbReference type="InterPro" id="IPR006935">
    <property type="entry name" value="Helicase/UvrB_N"/>
</dbReference>
<dbReference type="GO" id="GO:0097550">
    <property type="term" value="C:transcription preinitiation complex"/>
    <property type="evidence" value="ECO:0007669"/>
    <property type="project" value="TreeGrafter"/>
</dbReference>
<gene>
    <name evidence="18" type="ORF">SteCoe_9056</name>
</gene>
<dbReference type="PANTHER" id="PTHR11274">
    <property type="entry name" value="RAD25/XP-B DNA REPAIR HELICASE"/>
    <property type="match status" value="1"/>
</dbReference>
<dbReference type="InterPro" id="IPR032438">
    <property type="entry name" value="ERCC3_RAD25_C"/>
</dbReference>
<evidence type="ECO:0000256" key="2">
    <source>
        <dbReference type="ARBA" id="ARBA00006637"/>
    </source>
</evidence>
<proteinExistence type="inferred from homology"/>
<dbReference type="CDD" id="cd18789">
    <property type="entry name" value="SF2_C_XPB"/>
    <property type="match status" value="1"/>
</dbReference>
<evidence type="ECO:0000256" key="6">
    <source>
        <dbReference type="ARBA" id="ARBA00022806"/>
    </source>
</evidence>
<dbReference type="GO" id="GO:0043138">
    <property type="term" value="F:3'-5' DNA helicase activity"/>
    <property type="evidence" value="ECO:0007669"/>
    <property type="project" value="UniProtKB-EC"/>
</dbReference>
<dbReference type="FunFam" id="3.40.50.300:FF:000077">
    <property type="entry name" value="Probable DNA repair helicase RAD25"/>
    <property type="match status" value="1"/>
</dbReference>
<dbReference type="PROSITE" id="PS51194">
    <property type="entry name" value="HELICASE_CTER"/>
    <property type="match status" value="1"/>
</dbReference>
<evidence type="ECO:0000256" key="11">
    <source>
        <dbReference type="ARBA" id="ARBA00023242"/>
    </source>
</evidence>
<dbReference type="Pfam" id="PF04851">
    <property type="entry name" value="ResIII"/>
    <property type="match status" value="1"/>
</dbReference>
<dbReference type="GO" id="GO:0005675">
    <property type="term" value="C:transcription factor TFIIH holo complex"/>
    <property type="evidence" value="ECO:0007669"/>
    <property type="project" value="TreeGrafter"/>
</dbReference>
<dbReference type="InterPro" id="IPR032830">
    <property type="entry name" value="XPB/Ssl2_N"/>
</dbReference>
<dbReference type="EMBL" id="MPUH01000139">
    <property type="protein sequence ID" value="OMJ88857.1"/>
    <property type="molecule type" value="Genomic_DNA"/>
</dbReference>
<evidence type="ECO:0000256" key="9">
    <source>
        <dbReference type="ARBA" id="ARBA00023204"/>
    </source>
</evidence>
<feature type="domain" description="Helicase C-terminal" evidence="17">
    <location>
        <begin position="478"/>
        <end position="633"/>
    </location>
</feature>
<accession>A0A1R2CIM7</accession>
<evidence type="ECO:0000313" key="19">
    <source>
        <dbReference type="Proteomes" id="UP000187209"/>
    </source>
</evidence>
<feature type="region of interest" description="Disordered" evidence="15">
    <location>
        <begin position="661"/>
        <end position="698"/>
    </location>
</feature>
<dbReference type="OrthoDB" id="10262986at2759"/>
<dbReference type="AlphaFoldDB" id="A0A1R2CIM7"/>
<name>A0A1R2CIM7_9CILI</name>
<evidence type="ECO:0000256" key="1">
    <source>
        <dbReference type="ARBA" id="ARBA00004123"/>
    </source>
</evidence>
<keyword evidence="5" id="KW-0378">Hydrolase</keyword>
<comment type="caution">
    <text evidence="18">The sequence shown here is derived from an EMBL/GenBank/DDBJ whole genome shotgun (WGS) entry which is preliminary data.</text>
</comment>
<dbReference type="PROSITE" id="PS51192">
    <property type="entry name" value="HELICASE_ATP_BIND_1"/>
    <property type="match status" value="1"/>
</dbReference>
<dbReference type="SMART" id="SM00490">
    <property type="entry name" value="HELICc"/>
    <property type="match status" value="1"/>
</dbReference>
<evidence type="ECO:0000256" key="13">
    <source>
        <dbReference type="ARBA" id="ARBA00034808"/>
    </source>
</evidence>
<comment type="catalytic activity">
    <reaction evidence="14">
        <text>ATP + H2O = ADP + phosphate + H(+)</text>
        <dbReference type="Rhea" id="RHEA:13065"/>
        <dbReference type="ChEBI" id="CHEBI:15377"/>
        <dbReference type="ChEBI" id="CHEBI:15378"/>
        <dbReference type="ChEBI" id="CHEBI:30616"/>
        <dbReference type="ChEBI" id="CHEBI:43474"/>
        <dbReference type="ChEBI" id="CHEBI:456216"/>
        <dbReference type="EC" id="5.6.2.4"/>
    </reaction>
</comment>
<dbReference type="SUPFAM" id="SSF52540">
    <property type="entry name" value="P-loop containing nucleoside triphosphate hydrolases"/>
    <property type="match status" value="2"/>
</dbReference>
<evidence type="ECO:0000256" key="10">
    <source>
        <dbReference type="ARBA" id="ARBA00023235"/>
    </source>
</evidence>
<evidence type="ECO:0000256" key="8">
    <source>
        <dbReference type="ARBA" id="ARBA00023125"/>
    </source>
</evidence>
<keyword evidence="11" id="KW-0539">Nucleus</keyword>
<dbReference type="InterPro" id="IPR050615">
    <property type="entry name" value="ATP-dep_DNA_Helicase"/>
</dbReference>
<dbReference type="InterPro" id="IPR001650">
    <property type="entry name" value="Helicase_C-like"/>
</dbReference>
<dbReference type="Pfam" id="PF13625">
    <property type="entry name" value="Helicase_C_3"/>
    <property type="match status" value="1"/>
</dbReference>
<dbReference type="GO" id="GO:0016787">
    <property type="term" value="F:hydrolase activity"/>
    <property type="evidence" value="ECO:0007669"/>
    <property type="project" value="UniProtKB-KW"/>
</dbReference>
<evidence type="ECO:0000259" key="16">
    <source>
        <dbReference type="PROSITE" id="PS51192"/>
    </source>
</evidence>
<evidence type="ECO:0000313" key="18">
    <source>
        <dbReference type="EMBL" id="OMJ88857.1"/>
    </source>
</evidence>
<comment type="subcellular location">
    <subcellularLocation>
        <location evidence="1">Nucleus</location>
    </subcellularLocation>
</comment>
<dbReference type="GO" id="GO:0003677">
    <property type="term" value="F:DNA binding"/>
    <property type="evidence" value="ECO:0007669"/>
    <property type="project" value="UniProtKB-KW"/>
</dbReference>
<dbReference type="NCBIfam" id="TIGR00603">
    <property type="entry name" value="rad25"/>
    <property type="match status" value="1"/>
</dbReference>
<dbReference type="EC" id="5.6.2.4" evidence="13"/>
<dbReference type="GO" id="GO:0006289">
    <property type="term" value="P:nucleotide-excision repair"/>
    <property type="evidence" value="ECO:0007669"/>
    <property type="project" value="InterPro"/>
</dbReference>
<evidence type="ECO:0000256" key="12">
    <source>
        <dbReference type="ARBA" id="ARBA00034617"/>
    </source>
</evidence>
<reference evidence="18 19" key="1">
    <citation type="submission" date="2016-11" db="EMBL/GenBank/DDBJ databases">
        <title>The macronuclear genome of Stentor coeruleus: a giant cell with tiny introns.</title>
        <authorList>
            <person name="Slabodnick M."/>
            <person name="Ruby J.G."/>
            <person name="Reiff S.B."/>
            <person name="Swart E.C."/>
            <person name="Gosai S."/>
            <person name="Prabakaran S."/>
            <person name="Witkowska E."/>
            <person name="Larue G.E."/>
            <person name="Fisher S."/>
            <person name="Freeman R.M."/>
            <person name="Gunawardena J."/>
            <person name="Chu W."/>
            <person name="Stover N.A."/>
            <person name="Gregory B.D."/>
            <person name="Nowacki M."/>
            <person name="Derisi J."/>
            <person name="Roy S.W."/>
            <person name="Marshall W.F."/>
            <person name="Sood P."/>
        </authorList>
    </citation>
    <scope>NUCLEOTIDE SEQUENCE [LARGE SCALE GENOMIC DNA]</scope>
    <source>
        <strain evidence="18">WM001</strain>
    </source>
</reference>
<dbReference type="PRINTS" id="PR00851">
    <property type="entry name" value="XRODRMPGMNTB"/>
</dbReference>
<dbReference type="SMART" id="SM00487">
    <property type="entry name" value="DEXDc"/>
    <property type="match status" value="1"/>
</dbReference>
<keyword evidence="9" id="KW-0234">DNA repair</keyword>
<dbReference type="GO" id="GO:0006367">
    <property type="term" value="P:transcription initiation at RNA polymerase II promoter"/>
    <property type="evidence" value="ECO:0007669"/>
    <property type="project" value="InterPro"/>
</dbReference>
<dbReference type="InterPro" id="IPR027417">
    <property type="entry name" value="P-loop_NTPase"/>
</dbReference>
<dbReference type="InterPro" id="IPR001161">
    <property type="entry name" value="XPB/Ssl2"/>
</dbReference>
<feature type="compositionally biased region" description="Acidic residues" evidence="15">
    <location>
        <begin position="661"/>
        <end position="671"/>
    </location>
</feature>
<keyword evidence="3" id="KW-0547">Nucleotide-binding</keyword>
<dbReference type="CDD" id="cd18029">
    <property type="entry name" value="DEXHc_XPB"/>
    <property type="match status" value="1"/>
</dbReference>
<keyword evidence="7" id="KW-0067">ATP-binding</keyword>
<dbReference type="FunFam" id="3.40.50.300:FF:000117">
    <property type="entry name" value="Putative DNA repair helicase rad25"/>
    <property type="match status" value="1"/>
</dbReference>
<evidence type="ECO:0000256" key="5">
    <source>
        <dbReference type="ARBA" id="ARBA00022801"/>
    </source>
</evidence>
<evidence type="ECO:0000256" key="15">
    <source>
        <dbReference type="SAM" id="MobiDB-lite"/>
    </source>
</evidence>
<evidence type="ECO:0000256" key="7">
    <source>
        <dbReference type="ARBA" id="ARBA00022840"/>
    </source>
</evidence>
<evidence type="ECO:0000256" key="14">
    <source>
        <dbReference type="ARBA" id="ARBA00048988"/>
    </source>
</evidence>
<dbReference type="Pfam" id="PF16203">
    <property type="entry name" value="ERCC3_RAD25_C"/>
    <property type="match status" value="1"/>
</dbReference>
<comment type="catalytic activity">
    <reaction evidence="12">
        <text>Couples ATP hydrolysis with the unwinding of duplex DNA by translocating in the 3'-5' direction.</text>
        <dbReference type="EC" id="5.6.2.4"/>
    </reaction>
</comment>
<keyword evidence="8" id="KW-0238">DNA-binding</keyword>
<keyword evidence="6" id="KW-0347">Helicase</keyword>
<dbReference type="GO" id="GO:0000112">
    <property type="term" value="C:nucleotide-excision repair factor 3 complex"/>
    <property type="evidence" value="ECO:0007669"/>
    <property type="project" value="TreeGrafter"/>
</dbReference>
<protein>
    <recommendedName>
        <fullName evidence="13">DNA 3'-5' helicase</fullName>
        <ecNumber evidence="13">5.6.2.4</ecNumber>
    </recommendedName>
</protein>
<comment type="similarity">
    <text evidence="2">Belongs to the helicase family. RAD25/XPB subfamily.</text>
</comment>
<keyword evidence="19" id="KW-1185">Reference proteome</keyword>